<accession>A0ABV9QR73</accession>
<organism evidence="2 3">
    <name type="scientific">Dokdonella ginsengisoli</name>
    <dbReference type="NCBI Taxonomy" id="363846"/>
    <lineage>
        <taxon>Bacteria</taxon>
        <taxon>Pseudomonadati</taxon>
        <taxon>Pseudomonadota</taxon>
        <taxon>Gammaproteobacteria</taxon>
        <taxon>Lysobacterales</taxon>
        <taxon>Rhodanobacteraceae</taxon>
        <taxon>Dokdonella</taxon>
    </lineage>
</organism>
<evidence type="ECO:0000313" key="2">
    <source>
        <dbReference type="EMBL" id="MFC4819238.1"/>
    </source>
</evidence>
<evidence type="ECO:0000256" key="1">
    <source>
        <dbReference type="PROSITE-ProRule" id="PRU00742"/>
    </source>
</evidence>
<comment type="similarity">
    <text evidence="1">Belongs to the arginase family.</text>
</comment>
<dbReference type="Proteomes" id="UP001595886">
    <property type="component" value="Unassembled WGS sequence"/>
</dbReference>
<gene>
    <name evidence="2" type="ORF">ACFO6Q_02820</name>
</gene>
<dbReference type="InterPro" id="IPR006035">
    <property type="entry name" value="Ureohydrolase"/>
</dbReference>
<dbReference type="EMBL" id="JBHSHD010000003">
    <property type="protein sequence ID" value="MFC4819238.1"/>
    <property type="molecule type" value="Genomic_DNA"/>
</dbReference>
<keyword evidence="3" id="KW-1185">Reference proteome</keyword>
<protein>
    <submittedName>
        <fullName evidence="2">Arginase family protein</fullName>
    </submittedName>
</protein>
<evidence type="ECO:0000313" key="3">
    <source>
        <dbReference type="Proteomes" id="UP001595886"/>
    </source>
</evidence>
<comment type="caution">
    <text evidence="2">The sequence shown here is derived from an EMBL/GenBank/DDBJ whole genome shotgun (WGS) entry which is preliminary data.</text>
</comment>
<dbReference type="SUPFAM" id="SSF52768">
    <property type="entry name" value="Arginase/deacetylase"/>
    <property type="match status" value="1"/>
</dbReference>
<proteinExistence type="inferred from homology"/>
<dbReference type="PROSITE" id="PS51409">
    <property type="entry name" value="ARGINASE_2"/>
    <property type="match status" value="1"/>
</dbReference>
<reference evidence="3" key="1">
    <citation type="journal article" date="2019" name="Int. J. Syst. Evol. Microbiol.">
        <title>The Global Catalogue of Microorganisms (GCM) 10K type strain sequencing project: providing services to taxonomists for standard genome sequencing and annotation.</title>
        <authorList>
            <consortium name="The Broad Institute Genomics Platform"/>
            <consortium name="The Broad Institute Genome Sequencing Center for Infectious Disease"/>
            <person name="Wu L."/>
            <person name="Ma J."/>
        </authorList>
    </citation>
    <scope>NUCLEOTIDE SEQUENCE [LARGE SCALE GENOMIC DNA]</scope>
    <source>
        <strain evidence="3">CCUG 30340</strain>
    </source>
</reference>
<dbReference type="InterPro" id="IPR023696">
    <property type="entry name" value="Ureohydrolase_dom_sf"/>
</dbReference>
<dbReference type="RefSeq" id="WP_380018992.1">
    <property type="nucleotide sequence ID" value="NZ_JBHSHD010000003.1"/>
</dbReference>
<dbReference type="Pfam" id="PF00491">
    <property type="entry name" value="Arginase"/>
    <property type="match status" value="1"/>
</dbReference>
<dbReference type="Gene3D" id="3.40.800.10">
    <property type="entry name" value="Ureohydrolase domain"/>
    <property type="match status" value="1"/>
</dbReference>
<name>A0ABV9QR73_9GAMM</name>
<sequence length="304" mass="34018">MPDRPPSALSPQPCPPAPLVLDFDRSVGALPDAHVVDLGDWQEAIRFGCTLRRFRNVVRAIETRLPPSYGTVFLGSGDYHHLSWPLIGRCAAPAPFEVVVFDNHPDNMRFPFGVHCGSWVRKVALLPQVVRVRVLGIGSADVSAAHAWENYLTPLRRGKLEYWTVGVDTGWSRRLGLQSAFRGFDTPQALVERFAEEQRGSTVPVYLSIDKDVLSPEVAHTNWDQGRMLEADLARGIDALHGRLVGSDITGDVSAYRYRTWWKRKLSALDEQPEIDAAQLAQWQAQQHALNLRLLERIEAATRG</sequence>